<evidence type="ECO:0000313" key="1">
    <source>
        <dbReference type="EMBL" id="GFS26486.1"/>
    </source>
</evidence>
<protein>
    <submittedName>
        <fullName evidence="1">Uncharacterized protein</fullName>
    </submittedName>
</protein>
<accession>A0AAV4JYP8</accession>
<dbReference type="Proteomes" id="UP000762676">
    <property type="component" value="Unassembled WGS sequence"/>
</dbReference>
<reference evidence="1 2" key="1">
    <citation type="journal article" date="2021" name="Elife">
        <title>Chloroplast acquisition without the gene transfer in kleptoplastic sea slugs, Plakobranchus ocellatus.</title>
        <authorList>
            <person name="Maeda T."/>
            <person name="Takahashi S."/>
            <person name="Yoshida T."/>
            <person name="Shimamura S."/>
            <person name="Takaki Y."/>
            <person name="Nagai Y."/>
            <person name="Toyoda A."/>
            <person name="Suzuki Y."/>
            <person name="Arimoto A."/>
            <person name="Ishii H."/>
            <person name="Satoh N."/>
            <person name="Nishiyama T."/>
            <person name="Hasebe M."/>
            <person name="Maruyama T."/>
            <person name="Minagawa J."/>
            <person name="Obokata J."/>
            <person name="Shigenobu S."/>
        </authorList>
    </citation>
    <scope>NUCLEOTIDE SEQUENCE [LARGE SCALE GENOMIC DNA]</scope>
</reference>
<comment type="caution">
    <text evidence="1">The sequence shown here is derived from an EMBL/GenBank/DDBJ whole genome shotgun (WGS) entry which is preliminary data.</text>
</comment>
<sequence length="100" mass="11156">MWSFLTTPESTISTYTFYTASRNFHLFLCVAVYVDAEISIGNDNDDSGVYYDDDFATHVHDDEDDEDVDKMSCSSPQNCFIPSPISVKSAITCPIGKSYS</sequence>
<organism evidence="1 2">
    <name type="scientific">Elysia marginata</name>
    <dbReference type="NCBI Taxonomy" id="1093978"/>
    <lineage>
        <taxon>Eukaryota</taxon>
        <taxon>Metazoa</taxon>
        <taxon>Spiralia</taxon>
        <taxon>Lophotrochozoa</taxon>
        <taxon>Mollusca</taxon>
        <taxon>Gastropoda</taxon>
        <taxon>Heterobranchia</taxon>
        <taxon>Euthyneura</taxon>
        <taxon>Panpulmonata</taxon>
        <taxon>Sacoglossa</taxon>
        <taxon>Placobranchoidea</taxon>
        <taxon>Plakobranchidae</taxon>
        <taxon>Elysia</taxon>
    </lineage>
</organism>
<proteinExistence type="predicted"/>
<dbReference type="AlphaFoldDB" id="A0AAV4JYP8"/>
<keyword evidence="2" id="KW-1185">Reference proteome</keyword>
<evidence type="ECO:0000313" key="2">
    <source>
        <dbReference type="Proteomes" id="UP000762676"/>
    </source>
</evidence>
<name>A0AAV4JYP8_9GAST</name>
<gene>
    <name evidence="1" type="ORF">ElyMa_007055700</name>
</gene>
<dbReference type="EMBL" id="BMAT01014121">
    <property type="protein sequence ID" value="GFS26486.1"/>
    <property type="molecule type" value="Genomic_DNA"/>
</dbReference>